<dbReference type="OrthoDB" id="953239at2"/>
<dbReference type="AlphaFoldDB" id="A0A3E1F235"/>
<sequence>MKEELKGPEVEGVSVAVVQELGDDNVIVYNVYIINEKEEELEQVLVTSKGYATLKKGTSQVGETEQKVETTTLRKLLGSIEAKSAKKVEPIMEDVLTLNNEYWVSFFVGTTMYDKKFIFLSETVKEENFVNIPILNKKGVLVG</sequence>
<name>A0A3E1F235_9FLAO</name>
<proteinExistence type="predicted"/>
<organism evidence="1 2">
    <name type="scientific">Brumimicrobium aurantiacum</name>
    <dbReference type="NCBI Taxonomy" id="1737063"/>
    <lineage>
        <taxon>Bacteria</taxon>
        <taxon>Pseudomonadati</taxon>
        <taxon>Bacteroidota</taxon>
        <taxon>Flavobacteriia</taxon>
        <taxon>Flavobacteriales</taxon>
        <taxon>Crocinitomicaceae</taxon>
        <taxon>Brumimicrobium</taxon>
    </lineage>
</organism>
<keyword evidence="2" id="KW-1185">Reference proteome</keyword>
<evidence type="ECO:0000313" key="1">
    <source>
        <dbReference type="EMBL" id="RFC55809.1"/>
    </source>
</evidence>
<dbReference type="EMBL" id="QURB01000001">
    <property type="protein sequence ID" value="RFC55809.1"/>
    <property type="molecule type" value="Genomic_DNA"/>
</dbReference>
<gene>
    <name evidence="1" type="ORF">DXU93_02415</name>
</gene>
<protein>
    <submittedName>
        <fullName evidence="1">Uncharacterized protein</fullName>
    </submittedName>
</protein>
<evidence type="ECO:0000313" key="2">
    <source>
        <dbReference type="Proteomes" id="UP000257127"/>
    </source>
</evidence>
<accession>A0A3E1F235</accession>
<reference evidence="1 2" key="1">
    <citation type="submission" date="2018-08" db="EMBL/GenBank/DDBJ databases">
        <title>The draft genome squence of Brumimicrobium sp. N62.</title>
        <authorList>
            <person name="Du Z.-J."/>
            <person name="Luo H.-R."/>
        </authorList>
    </citation>
    <scope>NUCLEOTIDE SEQUENCE [LARGE SCALE GENOMIC DNA]</scope>
    <source>
        <strain evidence="1 2">N62</strain>
    </source>
</reference>
<comment type="caution">
    <text evidence="1">The sequence shown here is derived from an EMBL/GenBank/DDBJ whole genome shotgun (WGS) entry which is preliminary data.</text>
</comment>
<dbReference type="Proteomes" id="UP000257127">
    <property type="component" value="Unassembled WGS sequence"/>
</dbReference>
<dbReference type="RefSeq" id="WP_116879644.1">
    <property type="nucleotide sequence ID" value="NZ_QURB01000001.1"/>
</dbReference>